<comment type="caution">
    <text evidence="3">The sequence shown here is derived from an EMBL/GenBank/DDBJ whole genome shotgun (WGS) entry which is preliminary data.</text>
</comment>
<name>A0A6G0IC79_LARCR</name>
<proteinExistence type="predicted"/>
<keyword evidence="4" id="KW-1185">Reference proteome</keyword>
<reference evidence="3 4" key="1">
    <citation type="submission" date="2019-07" db="EMBL/GenBank/DDBJ databases">
        <title>Chromosome genome assembly for large yellow croaker.</title>
        <authorList>
            <person name="Xiao S."/>
        </authorList>
    </citation>
    <scope>NUCLEOTIDE SEQUENCE [LARGE SCALE GENOMIC DNA]</scope>
    <source>
        <strain evidence="3">JMULYC20181020</strain>
        <tissue evidence="3">Muscle</tissue>
    </source>
</reference>
<evidence type="ECO:0000313" key="4">
    <source>
        <dbReference type="Proteomes" id="UP000424527"/>
    </source>
</evidence>
<dbReference type="EMBL" id="REGW02000012">
    <property type="protein sequence ID" value="KAE8288806.1"/>
    <property type="molecule type" value="Genomic_DNA"/>
</dbReference>
<feature type="coiled-coil region" evidence="1">
    <location>
        <begin position="98"/>
        <end position="125"/>
    </location>
</feature>
<gene>
    <name evidence="3" type="ORF">D5F01_LYC12682</name>
</gene>
<accession>A0A6G0IC79</accession>
<evidence type="ECO:0000256" key="2">
    <source>
        <dbReference type="SAM" id="MobiDB-lite"/>
    </source>
</evidence>
<evidence type="ECO:0000256" key="1">
    <source>
        <dbReference type="SAM" id="Coils"/>
    </source>
</evidence>
<protein>
    <submittedName>
        <fullName evidence="3">Uncharacterized protein</fullName>
    </submittedName>
</protein>
<keyword evidence="1" id="KW-0175">Coiled coil</keyword>
<evidence type="ECO:0000313" key="3">
    <source>
        <dbReference type="EMBL" id="KAE8288806.1"/>
    </source>
</evidence>
<feature type="compositionally biased region" description="Basic and acidic residues" evidence="2">
    <location>
        <begin position="161"/>
        <end position="285"/>
    </location>
</feature>
<feature type="region of interest" description="Disordered" evidence="2">
    <location>
        <begin position="154"/>
        <end position="285"/>
    </location>
</feature>
<organism evidence="3 4">
    <name type="scientific">Larimichthys crocea</name>
    <name type="common">Large yellow croaker</name>
    <name type="synonym">Pseudosciaena crocea</name>
    <dbReference type="NCBI Taxonomy" id="215358"/>
    <lineage>
        <taxon>Eukaryota</taxon>
        <taxon>Metazoa</taxon>
        <taxon>Chordata</taxon>
        <taxon>Craniata</taxon>
        <taxon>Vertebrata</taxon>
        <taxon>Euteleostomi</taxon>
        <taxon>Actinopterygii</taxon>
        <taxon>Neopterygii</taxon>
        <taxon>Teleostei</taxon>
        <taxon>Neoteleostei</taxon>
        <taxon>Acanthomorphata</taxon>
        <taxon>Eupercaria</taxon>
        <taxon>Sciaenidae</taxon>
        <taxon>Larimichthys</taxon>
    </lineage>
</organism>
<sequence length="285" mass="31376">MKVQVVLPLTIVASVALMGLMKIRKREQDKQHQRINFAGVKLRVTSDVLGEYQSEKDYSQVELDTAQKETSALDGAVKMAKDKADKTKGELDICNQGKTAITDELAVLETELKNLQAANDKEEASWKSEVQTLKSQLEAQSPVCNFLKKGIHLESQLCGQDPKKEEAEAAKKEEPKAEAAKQEEPKAEAAKQEEPKAEAAKQEEPKAEAAKQEEPKAEAAKQEEPKAEAAKQEEPKAEAAKQEEPKAEAAKQEEPKAEAAKQEEPKAEAAKQEELKAEAPEKQEV</sequence>
<dbReference type="Proteomes" id="UP000424527">
    <property type="component" value="Unassembled WGS sequence"/>
</dbReference>
<dbReference type="AlphaFoldDB" id="A0A6G0IC79"/>